<evidence type="ECO:0000313" key="1">
    <source>
        <dbReference type="EMBL" id="KAG2299463.1"/>
    </source>
</evidence>
<gene>
    <name evidence="1" type="ORF">Bca52824_035935</name>
</gene>
<name>A0A8X7S561_BRACI</name>
<sequence>MSMVTRQYLIPGQTPHAKRALQICEEGAPPTLARLYKLTHQHADGTFSHPRRKLRSDVEAGLKVGLGYENPGGARFKLYAIEQDKILSR</sequence>
<organism evidence="1 2">
    <name type="scientific">Brassica carinata</name>
    <name type="common">Ethiopian mustard</name>
    <name type="synonym">Abyssinian cabbage</name>
    <dbReference type="NCBI Taxonomy" id="52824"/>
    <lineage>
        <taxon>Eukaryota</taxon>
        <taxon>Viridiplantae</taxon>
        <taxon>Streptophyta</taxon>
        <taxon>Embryophyta</taxon>
        <taxon>Tracheophyta</taxon>
        <taxon>Spermatophyta</taxon>
        <taxon>Magnoliopsida</taxon>
        <taxon>eudicotyledons</taxon>
        <taxon>Gunneridae</taxon>
        <taxon>Pentapetalae</taxon>
        <taxon>rosids</taxon>
        <taxon>malvids</taxon>
        <taxon>Brassicales</taxon>
        <taxon>Brassicaceae</taxon>
        <taxon>Brassiceae</taxon>
        <taxon>Brassica</taxon>
    </lineage>
</organism>
<dbReference type="Proteomes" id="UP000886595">
    <property type="component" value="Unassembled WGS sequence"/>
</dbReference>
<accession>A0A8X7S561</accession>
<protein>
    <submittedName>
        <fullName evidence="1">Uncharacterized protein</fullName>
    </submittedName>
</protein>
<dbReference type="EMBL" id="JAAMPC010000008">
    <property type="protein sequence ID" value="KAG2299463.1"/>
    <property type="molecule type" value="Genomic_DNA"/>
</dbReference>
<comment type="caution">
    <text evidence="1">The sequence shown here is derived from an EMBL/GenBank/DDBJ whole genome shotgun (WGS) entry which is preliminary data.</text>
</comment>
<evidence type="ECO:0000313" key="2">
    <source>
        <dbReference type="Proteomes" id="UP000886595"/>
    </source>
</evidence>
<reference evidence="1 2" key="1">
    <citation type="submission" date="2020-02" db="EMBL/GenBank/DDBJ databases">
        <authorList>
            <person name="Ma Q."/>
            <person name="Huang Y."/>
            <person name="Song X."/>
            <person name="Pei D."/>
        </authorList>
    </citation>
    <scope>NUCLEOTIDE SEQUENCE [LARGE SCALE GENOMIC DNA]</scope>
    <source>
        <strain evidence="1">Sxm20200214</strain>
        <tissue evidence="1">Leaf</tissue>
    </source>
</reference>
<keyword evidence="2" id="KW-1185">Reference proteome</keyword>
<proteinExistence type="predicted"/>
<dbReference type="AlphaFoldDB" id="A0A8X7S561"/>